<gene>
    <name evidence="1" type="ORF">ENM78_01015</name>
</gene>
<protein>
    <submittedName>
        <fullName evidence="1">Uncharacterized protein</fullName>
    </submittedName>
</protein>
<proteinExistence type="predicted"/>
<accession>A0A7J3ZIT3</accession>
<dbReference type="AlphaFoldDB" id="A0A7J3ZIT3"/>
<dbReference type="EMBL" id="DRZC01000017">
    <property type="protein sequence ID" value="HHQ80036.1"/>
    <property type="molecule type" value="Genomic_DNA"/>
</dbReference>
<name>A0A7J3ZIT3_9CREN</name>
<sequence>MNIAFEGWKKRALQTLAEIQDHKSQELTTEASEDLKKLAEWIPKLPLRDLRVFISIVQELSQKHKIPELLEVLPREDERSRIRDEEYDRIVGVAGD</sequence>
<reference evidence="1" key="1">
    <citation type="journal article" date="2020" name="mSystems">
        <title>Genome- and Community-Level Interaction Insights into Carbon Utilization and Element Cycling Functions of Hydrothermarchaeota in Hydrothermal Sediment.</title>
        <authorList>
            <person name="Zhou Z."/>
            <person name="Liu Y."/>
            <person name="Xu W."/>
            <person name="Pan J."/>
            <person name="Luo Z.H."/>
            <person name="Li M."/>
        </authorList>
    </citation>
    <scope>NUCLEOTIDE SEQUENCE [LARGE SCALE GENOMIC DNA]</scope>
    <source>
        <strain evidence="1">SpSt-1116</strain>
    </source>
</reference>
<evidence type="ECO:0000313" key="1">
    <source>
        <dbReference type="EMBL" id="HHQ80036.1"/>
    </source>
</evidence>
<organism evidence="1">
    <name type="scientific">Fervidicoccus fontis</name>
    <dbReference type="NCBI Taxonomy" id="683846"/>
    <lineage>
        <taxon>Archaea</taxon>
        <taxon>Thermoproteota</taxon>
        <taxon>Thermoprotei</taxon>
        <taxon>Fervidicoccales</taxon>
        <taxon>Fervidicoccaceae</taxon>
        <taxon>Fervidicoccus</taxon>
    </lineage>
</organism>
<comment type="caution">
    <text evidence="1">The sequence shown here is derived from an EMBL/GenBank/DDBJ whole genome shotgun (WGS) entry which is preliminary data.</text>
</comment>